<protein>
    <recommendedName>
        <fullName evidence="4">DUF19 domain-containing protein</fullName>
    </recommendedName>
</protein>
<feature type="signal peptide" evidence="1">
    <location>
        <begin position="1"/>
        <end position="19"/>
    </location>
</feature>
<name>A0A3A5L8K7_9GAMM</name>
<proteinExistence type="predicted"/>
<accession>A0A3A5L8K7</accession>
<organism evidence="2 3">
    <name type="scientific">Legionella taurinensis</name>
    <dbReference type="NCBI Taxonomy" id="70611"/>
    <lineage>
        <taxon>Bacteria</taxon>
        <taxon>Pseudomonadati</taxon>
        <taxon>Pseudomonadota</taxon>
        <taxon>Gammaproteobacteria</taxon>
        <taxon>Legionellales</taxon>
        <taxon>Legionellaceae</taxon>
        <taxon>Legionella</taxon>
    </lineage>
</organism>
<reference evidence="2 3" key="1">
    <citation type="submission" date="2018-09" db="EMBL/GenBank/DDBJ databases">
        <title>Draft genome sequences of Legionella taurinensis isolated from water samples.</title>
        <authorList>
            <person name="Chakeri A."/>
            <person name="Allerberger F."/>
            <person name="Kundi M."/>
            <person name="Ruppitsch W."/>
            <person name="Schmid D."/>
        </authorList>
    </citation>
    <scope>NUCLEOTIDE SEQUENCE [LARGE SCALE GENOMIC DNA]</scope>
    <source>
        <strain evidence="2 3">4570-18-6</strain>
    </source>
</reference>
<keyword evidence="1" id="KW-0732">Signal</keyword>
<evidence type="ECO:0000313" key="3">
    <source>
        <dbReference type="Proteomes" id="UP000270757"/>
    </source>
</evidence>
<evidence type="ECO:0000313" key="2">
    <source>
        <dbReference type="EMBL" id="RJT44441.1"/>
    </source>
</evidence>
<feature type="chain" id="PRO_5017390245" description="DUF19 domain-containing protein" evidence="1">
    <location>
        <begin position="20"/>
        <end position="173"/>
    </location>
</feature>
<evidence type="ECO:0000256" key="1">
    <source>
        <dbReference type="SAM" id="SignalP"/>
    </source>
</evidence>
<gene>
    <name evidence="2" type="ORF">D6J04_12495</name>
</gene>
<dbReference type="AlphaFoldDB" id="A0A3A5L8K7"/>
<evidence type="ECO:0008006" key="4">
    <source>
        <dbReference type="Google" id="ProtNLM"/>
    </source>
</evidence>
<comment type="caution">
    <text evidence="2">The sequence shown here is derived from an EMBL/GenBank/DDBJ whole genome shotgun (WGS) entry which is preliminary data.</text>
</comment>
<dbReference type="RefSeq" id="WP_120047463.1">
    <property type="nucleotide sequence ID" value="NZ_QZWB01000015.1"/>
</dbReference>
<sequence length="173" mass="20228">MNKFLMCSMLIISSAFSNASNIGWLDFSNVSETRKHFKEETLTILHACKNKESYRKIKNFGAIEYIVKACSVSKKFPIASDEKKICDFIAEESLERMKLICSKNSVEKKYSEEDLAPYFNKFLNQAPKCFDQYSCFEQFIQEFSLEHAEEFDCSSKFRLSYDLMCKLENPERT</sequence>
<dbReference type="Proteomes" id="UP000270757">
    <property type="component" value="Unassembled WGS sequence"/>
</dbReference>
<dbReference type="EMBL" id="QZWB01000015">
    <property type="protein sequence ID" value="RJT44441.1"/>
    <property type="molecule type" value="Genomic_DNA"/>
</dbReference>